<feature type="region of interest" description="Disordered" evidence="1">
    <location>
        <begin position="1"/>
        <end position="37"/>
    </location>
</feature>
<evidence type="ECO:0000313" key="2">
    <source>
        <dbReference type="EMBL" id="KAH7982102.1"/>
    </source>
</evidence>
<protein>
    <submittedName>
        <fullName evidence="2">Uncharacterized protein</fullName>
    </submittedName>
</protein>
<name>A0A9D4QH14_RHISA</name>
<reference evidence="2" key="2">
    <citation type="submission" date="2021-09" db="EMBL/GenBank/DDBJ databases">
        <authorList>
            <person name="Jia N."/>
            <person name="Wang J."/>
            <person name="Shi W."/>
            <person name="Du L."/>
            <person name="Sun Y."/>
            <person name="Zhan W."/>
            <person name="Jiang J."/>
            <person name="Wang Q."/>
            <person name="Zhang B."/>
            <person name="Ji P."/>
            <person name="Sakyi L.B."/>
            <person name="Cui X."/>
            <person name="Yuan T."/>
            <person name="Jiang B."/>
            <person name="Yang W."/>
            <person name="Lam T.T.-Y."/>
            <person name="Chang Q."/>
            <person name="Ding S."/>
            <person name="Wang X."/>
            <person name="Zhu J."/>
            <person name="Ruan X."/>
            <person name="Zhao L."/>
            <person name="Wei J."/>
            <person name="Que T."/>
            <person name="Du C."/>
            <person name="Cheng J."/>
            <person name="Dai P."/>
            <person name="Han X."/>
            <person name="Huang E."/>
            <person name="Gao Y."/>
            <person name="Liu J."/>
            <person name="Shao H."/>
            <person name="Ye R."/>
            <person name="Li L."/>
            <person name="Wei W."/>
            <person name="Wang X."/>
            <person name="Wang C."/>
            <person name="Huo Q."/>
            <person name="Li W."/>
            <person name="Guo W."/>
            <person name="Chen H."/>
            <person name="Chen S."/>
            <person name="Zhou L."/>
            <person name="Zhou L."/>
            <person name="Ni X."/>
            <person name="Tian J."/>
            <person name="Zhou Y."/>
            <person name="Sheng Y."/>
            <person name="Liu T."/>
            <person name="Pan Y."/>
            <person name="Xia L."/>
            <person name="Li J."/>
            <person name="Zhao F."/>
            <person name="Cao W."/>
        </authorList>
    </citation>
    <scope>NUCLEOTIDE SEQUENCE</scope>
    <source>
        <strain evidence="2">Rsan-2018</strain>
        <tissue evidence="2">Larvae</tissue>
    </source>
</reference>
<accession>A0A9D4QH14</accession>
<proteinExistence type="predicted"/>
<keyword evidence="3" id="KW-1185">Reference proteome</keyword>
<comment type="caution">
    <text evidence="2">The sequence shown here is derived from an EMBL/GenBank/DDBJ whole genome shotgun (WGS) entry which is preliminary data.</text>
</comment>
<dbReference type="AlphaFoldDB" id="A0A9D4QH14"/>
<dbReference type="Proteomes" id="UP000821837">
    <property type="component" value="Chromosome 1"/>
</dbReference>
<evidence type="ECO:0000313" key="3">
    <source>
        <dbReference type="Proteomes" id="UP000821837"/>
    </source>
</evidence>
<dbReference type="EMBL" id="JABSTV010001245">
    <property type="protein sequence ID" value="KAH7982102.1"/>
    <property type="molecule type" value="Genomic_DNA"/>
</dbReference>
<reference evidence="2" key="1">
    <citation type="journal article" date="2020" name="Cell">
        <title>Large-Scale Comparative Analyses of Tick Genomes Elucidate Their Genetic Diversity and Vector Capacities.</title>
        <authorList>
            <consortium name="Tick Genome and Microbiome Consortium (TIGMIC)"/>
            <person name="Jia N."/>
            <person name="Wang J."/>
            <person name="Shi W."/>
            <person name="Du L."/>
            <person name="Sun Y."/>
            <person name="Zhan W."/>
            <person name="Jiang J.F."/>
            <person name="Wang Q."/>
            <person name="Zhang B."/>
            <person name="Ji P."/>
            <person name="Bell-Sakyi L."/>
            <person name="Cui X.M."/>
            <person name="Yuan T.T."/>
            <person name="Jiang B.G."/>
            <person name="Yang W.F."/>
            <person name="Lam T.T."/>
            <person name="Chang Q.C."/>
            <person name="Ding S.J."/>
            <person name="Wang X.J."/>
            <person name="Zhu J.G."/>
            <person name="Ruan X.D."/>
            <person name="Zhao L."/>
            <person name="Wei J.T."/>
            <person name="Ye R.Z."/>
            <person name="Que T.C."/>
            <person name="Du C.H."/>
            <person name="Zhou Y.H."/>
            <person name="Cheng J.X."/>
            <person name="Dai P.F."/>
            <person name="Guo W.B."/>
            <person name="Han X.H."/>
            <person name="Huang E.J."/>
            <person name="Li L.F."/>
            <person name="Wei W."/>
            <person name="Gao Y.C."/>
            <person name="Liu J.Z."/>
            <person name="Shao H.Z."/>
            <person name="Wang X."/>
            <person name="Wang C.C."/>
            <person name="Yang T.C."/>
            <person name="Huo Q.B."/>
            <person name="Li W."/>
            <person name="Chen H.Y."/>
            <person name="Chen S.E."/>
            <person name="Zhou L.G."/>
            <person name="Ni X.B."/>
            <person name="Tian J.H."/>
            <person name="Sheng Y."/>
            <person name="Liu T."/>
            <person name="Pan Y.S."/>
            <person name="Xia L.Y."/>
            <person name="Li J."/>
            <person name="Zhao F."/>
            <person name="Cao W.C."/>
        </authorList>
    </citation>
    <scope>NUCLEOTIDE SEQUENCE</scope>
    <source>
        <strain evidence="2">Rsan-2018</strain>
    </source>
</reference>
<sequence length="221" mass="23962">MVSVTAKAAWGEDDEDDGSPEARGAGPRCARSKASGEPIRKRVVSTVCPEEARMQQECIAVIPSVSRRSLFVAGMVAEKVDHQMASRTAAEQTDDAAGARLQLAEQGLAGRGYSFSCKAATTLQAIRDNIQGNIGGANETWTSHARNPCAEGTRTRLRYSFSDKWLAPVSYQVLPCIYVEPTRATAAAMRKRKTQKEEVLPVNLLSLTGQAVFKTGIHFFD</sequence>
<evidence type="ECO:0000256" key="1">
    <source>
        <dbReference type="SAM" id="MobiDB-lite"/>
    </source>
</evidence>
<gene>
    <name evidence="2" type="ORF">HPB52_002937</name>
</gene>
<organism evidence="2 3">
    <name type="scientific">Rhipicephalus sanguineus</name>
    <name type="common">Brown dog tick</name>
    <name type="synonym">Ixodes sanguineus</name>
    <dbReference type="NCBI Taxonomy" id="34632"/>
    <lineage>
        <taxon>Eukaryota</taxon>
        <taxon>Metazoa</taxon>
        <taxon>Ecdysozoa</taxon>
        <taxon>Arthropoda</taxon>
        <taxon>Chelicerata</taxon>
        <taxon>Arachnida</taxon>
        <taxon>Acari</taxon>
        <taxon>Parasitiformes</taxon>
        <taxon>Ixodida</taxon>
        <taxon>Ixodoidea</taxon>
        <taxon>Ixodidae</taxon>
        <taxon>Rhipicephalinae</taxon>
        <taxon>Rhipicephalus</taxon>
        <taxon>Rhipicephalus</taxon>
    </lineage>
</organism>